<evidence type="ECO:0000313" key="4">
    <source>
        <dbReference type="EMBL" id="RMR13938.1"/>
    </source>
</evidence>
<dbReference type="EMBL" id="LJRQ01000428">
    <property type="protein sequence ID" value="KPZ05928.1"/>
    <property type="molecule type" value="Genomic_DNA"/>
</dbReference>
<comment type="caution">
    <text evidence="3">The sequence shown here is derived from an EMBL/GenBank/DDBJ whole genome shotgun (WGS) entry which is preliminary data.</text>
</comment>
<evidence type="ECO:0000313" key="5">
    <source>
        <dbReference type="Proteomes" id="UP000050266"/>
    </source>
</evidence>
<dbReference type="EMBL" id="RBRS01000303">
    <property type="protein sequence ID" value="RMR13938.1"/>
    <property type="molecule type" value="Genomic_DNA"/>
</dbReference>
<dbReference type="Gene3D" id="3.40.190.10">
    <property type="entry name" value="Periplasmic binding protein-like II"/>
    <property type="match status" value="1"/>
</dbReference>
<evidence type="ECO:0000259" key="2">
    <source>
        <dbReference type="Pfam" id="PF04069"/>
    </source>
</evidence>
<dbReference type="AlphaFoldDB" id="A0A0Q0CCL6"/>
<reference evidence="4 6" key="2">
    <citation type="submission" date="2018-08" db="EMBL/GenBank/DDBJ databases">
        <title>Recombination of ecologically and evolutionarily significant loci maintains genetic cohesion in the Pseudomonas syringae species complex.</title>
        <authorList>
            <person name="Dillon M."/>
            <person name="Thakur S."/>
            <person name="Almeida R.N.D."/>
            <person name="Weir B.S."/>
            <person name="Guttman D.S."/>
        </authorList>
    </citation>
    <scope>NUCLEOTIDE SEQUENCE [LARGE SCALE GENOMIC DNA]</scope>
    <source>
        <strain evidence="4 6">ICMP 5931</strain>
    </source>
</reference>
<accession>A0A0Q0CCL6</accession>
<dbReference type="GO" id="GO:0043190">
    <property type="term" value="C:ATP-binding cassette (ABC) transporter complex"/>
    <property type="evidence" value="ECO:0007669"/>
    <property type="project" value="InterPro"/>
</dbReference>
<feature type="domain" description="ABC-type glycine betaine transport system substrate-binding" evidence="2">
    <location>
        <begin position="86"/>
        <end position="354"/>
    </location>
</feature>
<dbReference type="SUPFAM" id="SSF53850">
    <property type="entry name" value="Periplasmic binding protein-like II"/>
    <property type="match status" value="1"/>
</dbReference>
<evidence type="ECO:0000313" key="6">
    <source>
        <dbReference type="Proteomes" id="UP000271097"/>
    </source>
</evidence>
<dbReference type="Pfam" id="PF04069">
    <property type="entry name" value="OpuAC"/>
    <property type="match status" value="1"/>
</dbReference>
<dbReference type="Proteomes" id="UP000050266">
    <property type="component" value="Unassembled WGS sequence"/>
</dbReference>
<dbReference type="PATRIC" id="fig|251720.4.peg.4573"/>
<protein>
    <submittedName>
        <fullName evidence="3">Histidine transporter, periplasmic histidine-binding protein</fullName>
    </submittedName>
    <submittedName>
        <fullName evidence="4">Histidine/proline/betaine ABC-type transport system</fullName>
    </submittedName>
</protein>
<dbReference type="CDD" id="cd13641">
    <property type="entry name" value="PBP2_HisX_like"/>
    <property type="match status" value="1"/>
</dbReference>
<feature type="region of interest" description="Disordered" evidence="1">
    <location>
        <begin position="1"/>
        <end position="36"/>
    </location>
</feature>
<dbReference type="Proteomes" id="UP000271097">
    <property type="component" value="Unassembled WGS sequence"/>
</dbReference>
<proteinExistence type="predicted"/>
<dbReference type="GO" id="GO:0022857">
    <property type="term" value="F:transmembrane transporter activity"/>
    <property type="evidence" value="ECO:0007669"/>
    <property type="project" value="InterPro"/>
</dbReference>
<reference evidence="3 5" key="1">
    <citation type="submission" date="2015-09" db="EMBL/GenBank/DDBJ databases">
        <title>Genome announcement of multiple Pseudomonas syringae strains.</title>
        <authorList>
            <person name="Thakur S."/>
            <person name="Wang P.W."/>
            <person name="Gong Y."/>
            <person name="Weir B.S."/>
            <person name="Guttman D.S."/>
        </authorList>
    </citation>
    <scope>NUCLEOTIDE SEQUENCE [LARGE SCALE GENOMIC DNA]</scope>
    <source>
        <strain evidence="3 5">ICMP3962</strain>
    </source>
</reference>
<dbReference type="InterPro" id="IPR007210">
    <property type="entry name" value="ABC_Gly_betaine_transp_sub-bd"/>
</dbReference>
<evidence type="ECO:0000313" key="3">
    <source>
        <dbReference type="EMBL" id="KPZ05928.1"/>
    </source>
</evidence>
<organism evidence="3 5">
    <name type="scientific">Pseudomonas amygdali pv. ulmi</name>
    <dbReference type="NCBI Taxonomy" id="251720"/>
    <lineage>
        <taxon>Bacteria</taxon>
        <taxon>Pseudomonadati</taxon>
        <taxon>Pseudomonadota</taxon>
        <taxon>Gammaproteobacteria</taxon>
        <taxon>Pseudomonadales</taxon>
        <taxon>Pseudomonadaceae</taxon>
        <taxon>Pseudomonas</taxon>
        <taxon>Pseudomonas amygdali</taxon>
    </lineage>
</organism>
<dbReference type="Gene3D" id="3.40.190.100">
    <property type="entry name" value="Glycine betaine-binding periplasmic protein, domain 2"/>
    <property type="match status" value="1"/>
</dbReference>
<name>A0A0Q0CCL6_PSEA0</name>
<gene>
    <name evidence="3" type="ORF">ALO41_05349</name>
    <name evidence="4" type="ORF">ALP90_04709</name>
</gene>
<evidence type="ECO:0000256" key="1">
    <source>
        <dbReference type="SAM" id="MobiDB-lite"/>
    </source>
</evidence>
<sequence length="375" mass="40868">MCQRAGLEPADDRTLRGLRLSNRQTRGNGHEHAHRPDAYLKLPSSISGLGASIMNMKKALLTTLVSAGLLASAGTSQAAGWCESGKPVKFAGLNWESAMLLTDILQVVLDKGYGCTVDALPGNSIAMENALSTNDIQIFAEEWVGRSEVWSKAAAAGKVVGVGAPIVGAVEGWYVPRYVIEGDAKRKLEAKAPNLKSISDLAQYSAVFKDQEEPGKGRFYNCPAGWTCELENSEMLKSYGLESKYTNFRPGTGPALDAAILSSYKRGEPILTYYWSPTPLMGQVDLVRLEEKAGVNKTIDIKVGVSKVFHDEAPELVAILEKVNLPIDLLNQNLGRMAKERIESPKLAKIFLKEHPEVWHKWVSEDAAKKVDASL</sequence>